<accession>A0A1I1VZ87</accession>
<evidence type="ECO:0000256" key="10">
    <source>
        <dbReference type="ARBA" id="ARBA00023285"/>
    </source>
</evidence>
<evidence type="ECO:0000313" key="14">
    <source>
        <dbReference type="EMBL" id="SFD88135.1"/>
    </source>
</evidence>
<evidence type="ECO:0000256" key="12">
    <source>
        <dbReference type="SAM" id="Coils"/>
    </source>
</evidence>
<evidence type="ECO:0000256" key="4">
    <source>
        <dbReference type="ARBA" id="ARBA00006247"/>
    </source>
</evidence>
<keyword evidence="9" id="KW-0862">Zinc</keyword>
<evidence type="ECO:0000256" key="11">
    <source>
        <dbReference type="ARBA" id="ARBA00051301"/>
    </source>
</evidence>
<comment type="cofactor">
    <cofactor evidence="1">
        <name>Co(2+)</name>
        <dbReference type="ChEBI" id="CHEBI:48828"/>
    </cofactor>
</comment>
<protein>
    <recommendedName>
        <fullName evidence="6">Probable succinyl-diaminopimelate desuccinylase</fullName>
        <ecNumber evidence="5">3.5.1.18</ecNumber>
    </recommendedName>
</protein>
<dbReference type="InterPro" id="IPR010182">
    <property type="entry name" value="ArgE/DapE"/>
</dbReference>
<dbReference type="RefSeq" id="WP_090084267.1">
    <property type="nucleotide sequence ID" value="NZ_FOMR01000005.1"/>
</dbReference>
<dbReference type="EMBL" id="FOMR01000005">
    <property type="protein sequence ID" value="SFD88135.1"/>
    <property type="molecule type" value="Genomic_DNA"/>
</dbReference>
<dbReference type="PANTHER" id="PTHR43808:SF32">
    <property type="entry name" value="ARGE_DAPE-RELATED DEACYLASE"/>
    <property type="match status" value="1"/>
</dbReference>
<dbReference type="InterPro" id="IPR036264">
    <property type="entry name" value="Bact_exopeptidase_dim_dom"/>
</dbReference>
<comment type="similarity">
    <text evidence="4">Belongs to the peptidase M20A family.</text>
</comment>
<dbReference type="InterPro" id="IPR002933">
    <property type="entry name" value="Peptidase_M20"/>
</dbReference>
<comment type="pathway">
    <text evidence="3">Amino-acid biosynthesis; L-lysine biosynthesis via DAP pathway; LL-2,6-diaminopimelate from (S)-tetrahydrodipicolinate (succinylase route): step 3/3.</text>
</comment>
<dbReference type="NCBIfam" id="TIGR01910">
    <property type="entry name" value="DapE-ArgE"/>
    <property type="match status" value="1"/>
</dbReference>
<evidence type="ECO:0000256" key="6">
    <source>
        <dbReference type="ARBA" id="ARBA00016853"/>
    </source>
</evidence>
<gene>
    <name evidence="14" type="ORF">SAMN05216238_105111</name>
</gene>
<evidence type="ECO:0000256" key="9">
    <source>
        <dbReference type="ARBA" id="ARBA00022833"/>
    </source>
</evidence>
<keyword evidence="7" id="KW-0479">Metal-binding</keyword>
<dbReference type="InterPro" id="IPR011650">
    <property type="entry name" value="Peptidase_M20_dimer"/>
</dbReference>
<evidence type="ECO:0000256" key="2">
    <source>
        <dbReference type="ARBA" id="ARBA00001947"/>
    </source>
</evidence>
<dbReference type="PANTHER" id="PTHR43808">
    <property type="entry name" value="ACETYLORNITHINE DEACETYLASE"/>
    <property type="match status" value="1"/>
</dbReference>
<organism evidence="14 15">
    <name type="scientific">Lentibacillus persicus</name>
    <dbReference type="NCBI Taxonomy" id="640948"/>
    <lineage>
        <taxon>Bacteria</taxon>
        <taxon>Bacillati</taxon>
        <taxon>Bacillota</taxon>
        <taxon>Bacilli</taxon>
        <taxon>Bacillales</taxon>
        <taxon>Bacillaceae</taxon>
        <taxon>Lentibacillus</taxon>
    </lineage>
</organism>
<dbReference type="Pfam" id="PF07687">
    <property type="entry name" value="M20_dimer"/>
    <property type="match status" value="1"/>
</dbReference>
<dbReference type="SUPFAM" id="SSF53187">
    <property type="entry name" value="Zn-dependent exopeptidases"/>
    <property type="match status" value="1"/>
</dbReference>
<sequence>MSTKNELKDRLIKEVENDKDELIELCSRLIKIPSENPPGDSTEITTFIDQYLKNAGAETTWHESAEKMYNLVSTIGDEGGDGKHLIYCGHSDVVPTGDPAKWDFNPISGEIVDGWLLGRGASDMKAGLGGLIYTFALLKRLNIDLPGKLSLAVVPDEETGGEYGVPWLLENQIIDGNGCLIAEPSSRYNPTIGQKGSYWFKLKVFGEPGHGSLSPLAGNNAITNMIDAINEVRKLWDLNIEVPSEVQPLIDKSKKYMREVEKDRAPFQKVLEHVTVNIGKIQGGTKSNMIPESCEVEVDCRLPFGITQDDVTAFLHEKLDALGIDYEISRFGFRSDANYTSAEDPVCKSIVDNITYATGHEAYGVMQWASSDARHFRNHNIPVLQYGPAYLPSIHGYNEKVKVEDIERCCKVYIAAVIDYLYER</sequence>
<reference evidence="15" key="1">
    <citation type="submission" date="2016-10" db="EMBL/GenBank/DDBJ databases">
        <authorList>
            <person name="Varghese N."/>
            <person name="Submissions S."/>
        </authorList>
    </citation>
    <scope>NUCLEOTIDE SEQUENCE [LARGE SCALE GENOMIC DNA]</scope>
    <source>
        <strain evidence="15">DSM 22530</strain>
    </source>
</reference>
<dbReference type="UniPathway" id="UPA00034">
    <property type="reaction ID" value="UER00021"/>
</dbReference>
<evidence type="ECO:0000259" key="13">
    <source>
        <dbReference type="Pfam" id="PF07687"/>
    </source>
</evidence>
<keyword evidence="15" id="KW-1185">Reference proteome</keyword>
<feature type="coiled-coil region" evidence="12">
    <location>
        <begin position="5"/>
        <end position="32"/>
    </location>
</feature>
<dbReference type="EC" id="3.5.1.18" evidence="5"/>
<dbReference type="Pfam" id="PF01546">
    <property type="entry name" value="Peptidase_M20"/>
    <property type="match status" value="1"/>
</dbReference>
<dbReference type="InterPro" id="IPR001261">
    <property type="entry name" value="ArgE/DapE_CS"/>
</dbReference>
<dbReference type="InterPro" id="IPR050072">
    <property type="entry name" value="Peptidase_M20A"/>
</dbReference>
<dbReference type="GO" id="GO:0009014">
    <property type="term" value="F:succinyl-diaminopimelate desuccinylase activity"/>
    <property type="evidence" value="ECO:0007669"/>
    <property type="project" value="UniProtKB-EC"/>
</dbReference>
<dbReference type="AlphaFoldDB" id="A0A1I1VZ87"/>
<evidence type="ECO:0000256" key="3">
    <source>
        <dbReference type="ARBA" id="ARBA00005130"/>
    </source>
</evidence>
<comment type="cofactor">
    <cofactor evidence="2">
        <name>Zn(2+)</name>
        <dbReference type="ChEBI" id="CHEBI:29105"/>
    </cofactor>
</comment>
<dbReference type="PROSITE" id="PS00759">
    <property type="entry name" value="ARGE_DAPE_CPG2_2"/>
    <property type="match status" value="1"/>
</dbReference>
<name>A0A1I1VZ87_9BACI</name>
<dbReference type="GO" id="GO:0009089">
    <property type="term" value="P:lysine biosynthetic process via diaminopimelate"/>
    <property type="evidence" value="ECO:0007669"/>
    <property type="project" value="UniProtKB-UniPathway"/>
</dbReference>
<dbReference type="Gene3D" id="3.40.630.10">
    <property type="entry name" value="Zn peptidases"/>
    <property type="match status" value="2"/>
</dbReference>
<evidence type="ECO:0000256" key="5">
    <source>
        <dbReference type="ARBA" id="ARBA00011921"/>
    </source>
</evidence>
<dbReference type="STRING" id="640948.SAMN05216238_105111"/>
<evidence type="ECO:0000256" key="7">
    <source>
        <dbReference type="ARBA" id="ARBA00022723"/>
    </source>
</evidence>
<evidence type="ECO:0000256" key="1">
    <source>
        <dbReference type="ARBA" id="ARBA00001941"/>
    </source>
</evidence>
<dbReference type="GO" id="GO:0046872">
    <property type="term" value="F:metal ion binding"/>
    <property type="evidence" value="ECO:0007669"/>
    <property type="project" value="UniProtKB-KW"/>
</dbReference>
<keyword evidence="12" id="KW-0175">Coiled coil</keyword>
<dbReference type="Proteomes" id="UP000199474">
    <property type="component" value="Unassembled WGS sequence"/>
</dbReference>
<keyword evidence="10" id="KW-0170">Cobalt</keyword>
<evidence type="ECO:0000313" key="15">
    <source>
        <dbReference type="Proteomes" id="UP000199474"/>
    </source>
</evidence>
<proteinExistence type="inferred from homology"/>
<feature type="domain" description="Peptidase M20 dimerisation" evidence="13">
    <location>
        <begin position="192"/>
        <end position="325"/>
    </location>
</feature>
<comment type="catalytic activity">
    <reaction evidence="11">
        <text>N-succinyl-(2S,6S)-2,6-diaminopimelate + H2O = (2S,6S)-2,6-diaminopimelate + succinate</text>
        <dbReference type="Rhea" id="RHEA:22608"/>
        <dbReference type="ChEBI" id="CHEBI:15377"/>
        <dbReference type="ChEBI" id="CHEBI:30031"/>
        <dbReference type="ChEBI" id="CHEBI:57609"/>
        <dbReference type="ChEBI" id="CHEBI:58087"/>
        <dbReference type="EC" id="3.5.1.18"/>
    </reaction>
</comment>
<dbReference type="SUPFAM" id="SSF55031">
    <property type="entry name" value="Bacterial exopeptidase dimerisation domain"/>
    <property type="match status" value="1"/>
</dbReference>
<evidence type="ECO:0000256" key="8">
    <source>
        <dbReference type="ARBA" id="ARBA00022801"/>
    </source>
</evidence>
<keyword evidence="8" id="KW-0378">Hydrolase</keyword>
<dbReference type="Gene3D" id="3.30.70.360">
    <property type="match status" value="1"/>
</dbReference>
<dbReference type="OrthoDB" id="9792335at2"/>